<dbReference type="Pfam" id="PF00035">
    <property type="entry name" value="dsrm"/>
    <property type="match status" value="1"/>
</dbReference>
<evidence type="ECO:0000313" key="4">
    <source>
        <dbReference type="Proteomes" id="UP000729402"/>
    </source>
</evidence>
<reference evidence="3" key="2">
    <citation type="submission" date="2021-02" db="EMBL/GenBank/DDBJ databases">
        <authorList>
            <person name="Kimball J.A."/>
            <person name="Haas M.W."/>
            <person name="Macchietto M."/>
            <person name="Kono T."/>
            <person name="Duquette J."/>
            <person name="Shao M."/>
        </authorList>
    </citation>
    <scope>NUCLEOTIDE SEQUENCE</scope>
    <source>
        <tissue evidence="3">Fresh leaf tissue</tissue>
    </source>
</reference>
<reference evidence="3" key="1">
    <citation type="journal article" date="2021" name="bioRxiv">
        <title>Whole Genome Assembly and Annotation of Northern Wild Rice, Zizania palustris L., Supports a Whole Genome Duplication in the Zizania Genus.</title>
        <authorList>
            <person name="Haas M."/>
            <person name="Kono T."/>
            <person name="Macchietto M."/>
            <person name="Millas R."/>
            <person name="McGilp L."/>
            <person name="Shao M."/>
            <person name="Duquette J."/>
            <person name="Hirsch C.N."/>
            <person name="Kimball J."/>
        </authorList>
    </citation>
    <scope>NUCLEOTIDE SEQUENCE</scope>
    <source>
        <tissue evidence="3">Fresh leaf tissue</tissue>
    </source>
</reference>
<dbReference type="GO" id="GO:0003723">
    <property type="term" value="F:RNA binding"/>
    <property type="evidence" value="ECO:0007669"/>
    <property type="project" value="UniProtKB-UniRule"/>
</dbReference>
<gene>
    <name evidence="3" type="ORF">GUJ93_ZPchr0014g47118</name>
</gene>
<protein>
    <recommendedName>
        <fullName evidence="2">DRBM domain-containing protein</fullName>
    </recommendedName>
</protein>
<name>A0A8J5SXI7_ZIZPA</name>
<proteinExistence type="predicted"/>
<keyword evidence="1" id="KW-0694">RNA-binding</keyword>
<dbReference type="OrthoDB" id="10249888at2759"/>
<keyword evidence="4" id="KW-1185">Reference proteome</keyword>
<sequence length="344" mass="38248">MYSMMDLPLGMALVIDDRLTVWDEKDQCRVHVVPAFSPYYAPQAEANYSVPVLCVARNVACNVRGGFFKEFDDGLLRWISEVQFEDELSGFPSALDVSNYLISEDENSIILNVNKDHLAFDGMADAEIEKKLKSWAGTVHVTVPRSCLIMRIIVCFRIMHLQSTDPFPDKFLSSDQDKTSVLKENGFSNNSNLFRYPGACRDDMLPVASTSNRSKYVSERVDNFGKSADSVAALKDLCTFEGYNLVFRVQPSPDGSSDKEVYAQVEIGGQIMGKGVGTTWEQAKLQAAAEALQTLPSMLGQFAHKSSGFQRSSSSKFNGFKPDFQRILQTIPSGWDLRNGGRVP</sequence>
<evidence type="ECO:0000256" key="1">
    <source>
        <dbReference type="PROSITE-ProRule" id="PRU00266"/>
    </source>
</evidence>
<dbReference type="Proteomes" id="UP000729402">
    <property type="component" value="Unassembled WGS sequence"/>
</dbReference>
<evidence type="ECO:0000259" key="2">
    <source>
        <dbReference type="PROSITE" id="PS50137"/>
    </source>
</evidence>
<accession>A0A8J5SXI7</accession>
<dbReference type="InterPro" id="IPR014720">
    <property type="entry name" value="dsRBD_dom"/>
</dbReference>
<dbReference type="PROSITE" id="PS50137">
    <property type="entry name" value="DS_RBD"/>
    <property type="match status" value="1"/>
</dbReference>
<dbReference type="AlphaFoldDB" id="A0A8J5SXI7"/>
<dbReference type="EMBL" id="JAAALK010000086">
    <property type="protein sequence ID" value="KAG8082760.1"/>
    <property type="molecule type" value="Genomic_DNA"/>
</dbReference>
<comment type="caution">
    <text evidence="3">The sequence shown here is derived from an EMBL/GenBank/DDBJ whole genome shotgun (WGS) entry which is preliminary data.</text>
</comment>
<evidence type="ECO:0000313" key="3">
    <source>
        <dbReference type="EMBL" id="KAG8082760.1"/>
    </source>
</evidence>
<feature type="domain" description="DRBM" evidence="2">
    <location>
        <begin position="229"/>
        <end position="297"/>
    </location>
</feature>
<organism evidence="3 4">
    <name type="scientific">Zizania palustris</name>
    <name type="common">Northern wild rice</name>
    <dbReference type="NCBI Taxonomy" id="103762"/>
    <lineage>
        <taxon>Eukaryota</taxon>
        <taxon>Viridiplantae</taxon>
        <taxon>Streptophyta</taxon>
        <taxon>Embryophyta</taxon>
        <taxon>Tracheophyta</taxon>
        <taxon>Spermatophyta</taxon>
        <taxon>Magnoliopsida</taxon>
        <taxon>Liliopsida</taxon>
        <taxon>Poales</taxon>
        <taxon>Poaceae</taxon>
        <taxon>BOP clade</taxon>
        <taxon>Oryzoideae</taxon>
        <taxon>Oryzeae</taxon>
        <taxon>Zizaniinae</taxon>
        <taxon>Zizania</taxon>
    </lineage>
</organism>
<dbReference type="SMART" id="SM00358">
    <property type="entry name" value="DSRM"/>
    <property type="match status" value="1"/>
</dbReference>